<reference evidence="7" key="2">
    <citation type="journal article" date="2019" name="Genome Biol. Evol.">
        <title>Day and night: Metabolic profiles and evolutionary relationships of six axenic non-marine cyanobacteria.</title>
        <authorList>
            <person name="Will S.E."/>
            <person name="Henke P."/>
            <person name="Boedeker C."/>
            <person name="Huang S."/>
            <person name="Brinkmann H."/>
            <person name="Rohde M."/>
            <person name="Jarek M."/>
            <person name="Friedl T."/>
            <person name="Seufert S."/>
            <person name="Schumacher M."/>
            <person name="Overmann J."/>
            <person name="Neumann-Schaal M."/>
            <person name="Petersen J."/>
        </authorList>
    </citation>
    <scope>NUCLEOTIDE SEQUENCE [LARGE SCALE GENOMIC DNA]</scope>
    <source>
        <strain evidence="7">PCC 7102</strain>
    </source>
</reference>
<comment type="similarity">
    <text evidence="2">Belongs to the multi antimicrobial extrusion (MATE) (TC 2.A.66.1) family.</text>
</comment>
<evidence type="ECO:0000256" key="5">
    <source>
        <dbReference type="ARBA" id="ARBA00023136"/>
    </source>
</evidence>
<keyword evidence="5 6" id="KW-0472">Membrane</keyword>
<gene>
    <name evidence="7" type="ORF">DSM106972_028480</name>
</gene>
<dbReference type="PANTHER" id="PTHR42893">
    <property type="entry name" value="PROTEIN DETOXIFICATION 44, CHLOROPLASTIC-RELATED"/>
    <property type="match status" value="1"/>
</dbReference>
<dbReference type="GO" id="GO:0005886">
    <property type="term" value="C:plasma membrane"/>
    <property type="evidence" value="ECO:0007669"/>
    <property type="project" value="TreeGrafter"/>
</dbReference>
<feature type="transmembrane region" description="Helical" evidence="6">
    <location>
        <begin position="261"/>
        <end position="280"/>
    </location>
</feature>
<dbReference type="Proteomes" id="UP000271624">
    <property type="component" value="Unassembled WGS sequence"/>
</dbReference>
<dbReference type="PANTHER" id="PTHR42893:SF46">
    <property type="entry name" value="PROTEIN DETOXIFICATION 44, CHLOROPLASTIC"/>
    <property type="match status" value="1"/>
</dbReference>
<feature type="transmembrane region" description="Helical" evidence="6">
    <location>
        <begin position="34"/>
        <end position="56"/>
    </location>
</feature>
<dbReference type="InterPro" id="IPR002528">
    <property type="entry name" value="MATE_fam"/>
</dbReference>
<dbReference type="AlphaFoldDB" id="A0A3S1B7V7"/>
<dbReference type="GO" id="GO:0042910">
    <property type="term" value="F:xenobiotic transmembrane transporter activity"/>
    <property type="evidence" value="ECO:0007669"/>
    <property type="project" value="InterPro"/>
</dbReference>
<feature type="transmembrane region" description="Helical" evidence="6">
    <location>
        <begin position="180"/>
        <end position="200"/>
    </location>
</feature>
<feature type="transmembrane region" description="Helical" evidence="6">
    <location>
        <begin position="212"/>
        <end position="233"/>
    </location>
</feature>
<dbReference type="NCBIfam" id="TIGR00797">
    <property type="entry name" value="matE"/>
    <property type="match status" value="1"/>
</dbReference>
<feature type="transmembrane region" description="Helical" evidence="6">
    <location>
        <begin position="431"/>
        <end position="450"/>
    </location>
</feature>
<evidence type="ECO:0000256" key="3">
    <source>
        <dbReference type="ARBA" id="ARBA00022692"/>
    </source>
</evidence>
<dbReference type="Pfam" id="PF01554">
    <property type="entry name" value="MatE"/>
    <property type="match status" value="2"/>
</dbReference>
<dbReference type="InterPro" id="IPR044644">
    <property type="entry name" value="DinF-like"/>
</dbReference>
<evidence type="ECO:0000256" key="6">
    <source>
        <dbReference type="SAM" id="Phobius"/>
    </source>
</evidence>
<feature type="transmembrane region" description="Helical" evidence="6">
    <location>
        <begin position="373"/>
        <end position="394"/>
    </location>
</feature>
<feature type="transmembrane region" description="Helical" evidence="6">
    <location>
        <begin position="105"/>
        <end position="128"/>
    </location>
</feature>
<feature type="transmembrane region" description="Helical" evidence="6">
    <location>
        <begin position="292"/>
        <end position="315"/>
    </location>
</feature>
<sequence>MLKKFKLSPNFEAFDDMALTLPVQYSFLPRFYRLASVSALSNMMVPLAGIVDIAFLGHLADIRHLAGVVLATILFDYLYRVLKFLRTSTNALTAQAVGLDDSKGVLLALLRSGLVALTIGVLIVLLQYPLQKLGFAILSGSPEIEASGVDYFCARIWGAPAVLLNFVLIGWFLGREMNGIVLFMSIMGNGSNVALDYLMINKFGWESMGAGLATAASQYLALITALICLCFTIQWQILPNAVKEVFDWAALKDTVVLKSNILIRFLALISAYAIFTNISASMGTTVLAENGLILQIALLSQFTIQGVGMTAQTLTGNFKGKGDTQKLLPLLTVSIMTSLLIAFVIAIVSVIFPDRIFGLLTNHTEVSQHINTYTIWLLPLLGFTSIAFMLEGYFIGLKEGATLRNAVLIAFFFGFLPLAFTAWYYHNNHILWLGLVSYMLTITLALSINLPRTIGAFNQLSTEGVHSA</sequence>
<evidence type="ECO:0000256" key="4">
    <source>
        <dbReference type="ARBA" id="ARBA00022989"/>
    </source>
</evidence>
<dbReference type="NCBIfam" id="NF041358">
    <property type="entry name" value="GntT_guanitoxin"/>
    <property type="match status" value="1"/>
</dbReference>
<feature type="transmembrane region" description="Helical" evidence="6">
    <location>
        <begin position="327"/>
        <end position="353"/>
    </location>
</feature>
<feature type="transmembrane region" description="Helical" evidence="6">
    <location>
        <begin position="148"/>
        <end position="173"/>
    </location>
</feature>
<evidence type="ECO:0000313" key="7">
    <source>
        <dbReference type="EMBL" id="RUT06591.1"/>
    </source>
</evidence>
<organism evidence="7 8">
    <name type="scientific">Dulcicalothrix desertica PCC 7102</name>
    <dbReference type="NCBI Taxonomy" id="232991"/>
    <lineage>
        <taxon>Bacteria</taxon>
        <taxon>Bacillati</taxon>
        <taxon>Cyanobacteriota</taxon>
        <taxon>Cyanophyceae</taxon>
        <taxon>Nostocales</taxon>
        <taxon>Calotrichaceae</taxon>
        <taxon>Dulcicalothrix</taxon>
    </lineage>
</organism>
<evidence type="ECO:0000313" key="8">
    <source>
        <dbReference type="Proteomes" id="UP000271624"/>
    </source>
</evidence>
<dbReference type="GO" id="GO:0015297">
    <property type="term" value="F:antiporter activity"/>
    <property type="evidence" value="ECO:0007669"/>
    <property type="project" value="InterPro"/>
</dbReference>
<dbReference type="EMBL" id="RSCL01000006">
    <property type="protein sequence ID" value="RUT06591.1"/>
    <property type="molecule type" value="Genomic_DNA"/>
</dbReference>
<accession>A0A3S1B7V7</accession>
<evidence type="ECO:0000256" key="2">
    <source>
        <dbReference type="ARBA" id="ARBA00010199"/>
    </source>
</evidence>
<keyword evidence="8" id="KW-1185">Reference proteome</keyword>
<protein>
    <submittedName>
        <fullName evidence="7">MATE family efflux transporter</fullName>
    </submittedName>
</protein>
<proteinExistence type="inferred from homology"/>
<reference evidence="7" key="1">
    <citation type="submission" date="2018-12" db="EMBL/GenBank/DDBJ databases">
        <authorList>
            <person name="Will S."/>
            <person name="Neumann-Schaal M."/>
            <person name="Henke P."/>
        </authorList>
    </citation>
    <scope>NUCLEOTIDE SEQUENCE</scope>
    <source>
        <strain evidence="7">PCC 7102</strain>
    </source>
</reference>
<name>A0A3S1B7V7_9CYAN</name>
<comment type="subcellular location">
    <subcellularLocation>
        <location evidence="1">Membrane</location>
        <topology evidence="1">Multi-pass membrane protein</topology>
    </subcellularLocation>
</comment>
<dbReference type="CDD" id="cd13136">
    <property type="entry name" value="MATE_DinF_like"/>
    <property type="match status" value="1"/>
</dbReference>
<feature type="transmembrane region" description="Helical" evidence="6">
    <location>
        <begin position="62"/>
        <end position="79"/>
    </location>
</feature>
<evidence type="ECO:0000256" key="1">
    <source>
        <dbReference type="ARBA" id="ARBA00004141"/>
    </source>
</evidence>
<feature type="transmembrane region" description="Helical" evidence="6">
    <location>
        <begin position="406"/>
        <end position="425"/>
    </location>
</feature>
<keyword evidence="4 6" id="KW-1133">Transmembrane helix</keyword>
<keyword evidence="3 6" id="KW-0812">Transmembrane</keyword>
<comment type="caution">
    <text evidence="7">The sequence shown here is derived from an EMBL/GenBank/DDBJ whole genome shotgun (WGS) entry which is preliminary data.</text>
</comment>